<dbReference type="GO" id="GO:0003697">
    <property type="term" value="F:single-stranded DNA binding"/>
    <property type="evidence" value="ECO:0007669"/>
    <property type="project" value="InterPro"/>
</dbReference>
<dbReference type="Gene3D" id="2.40.50.140">
    <property type="entry name" value="Nucleic acid-binding proteins"/>
    <property type="match status" value="1"/>
</dbReference>
<dbReference type="GO" id="GO:0009295">
    <property type="term" value="C:nucleoid"/>
    <property type="evidence" value="ECO:0007669"/>
    <property type="project" value="TreeGrafter"/>
</dbReference>
<keyword evidence="1 2" id="KW-0238">DNA-binding</keyword>
<dbReference type="NCBIfam" id="TIGR00621">
    <property type="entry name" value="ssb"/>
    <property type="match status" value="1"/>
</dbReference>
<proteinExistence type="predicted"/>
<dbReference type="GO" id="GO:0006260">
    <property type="term" value="P:DNA replication"/>
    <property type="evidence" value="ECO:0007669"/>
    <property type="project" value="InterPro"/>
</dbReference>
<dbReference type="PANTHER" id="PTHR10302:SF0">
    <property type="entry name" value="SINGLE-STRANDED DNA-BINDING PROTEIN, MITOCHONDRIAL"/>
    <property type="match status" value="1"/>
</dbReference>
<dbReference type="CDD" id="cd04496">
    <property type="entry name" value="SSB_OBF"/>
    <property type="match status" value="1"/>
</dbReference>
<dbReference type="OrthoDB" id="4427276at2"/>
<reference evidence="4 5" key="1">
    <citation type="submission" date="2019-01" db="EMBL/GenBank/DDBJ databases">
        <title>Lactibacter flavus gen. nov., sp. nov., a novel bacterium of the family Propionibacteriaceae isolated from raw milk and dairy products.</title>
        <authorList>
            <person name="Huptas C."/>
            <person name="Wenning M."/>
            <person name="Breitenwieser F."/>
            <person name="Doll E."/>
            <person name="Von Neubeck M."/>
            <person name="Busse H.-J."/>
            <person name="Scherer S."/>
        </authorList>
    </citation>
    <scope>NUCLEOTIDE SEQUENCE [LARGE SCALE GENOMIC DNA]</scope>
    <source>
        <strain evidence="4 5">DSM 22130</strain>
    </source>
</reference>
<dbReference type="Pfam" id="PF00436">
    <property type="entry name" value="SSB"/>
    <property type="match status" value="1"/>
</dbReference>
<organism evidence="4 5">
    <name type="scientific">Propioniciclava tarda</name>
    <dbReference type="NCBI Taxonomy" id="433330"/>
    <lineage>
        <taxon>Bacteria</taxon>
        <taxon>Bacillati</taxon>
        <taxon>Actinomycetota</taxon>
        <taxon>Actinomycetes</taxon>
        <taxon>Propionibacteriales</taxon>
        <taxon>Propionibacteriaceae</taxon>
        <taxon>Propioniciclava</taxon>
    </lineage>
</organism>
<dbReference type="EMBL" id="SDMR01000005">
    <property type="protein sequence ID" value="TBT95394.1"/>
    <property type="molecule type" value="Genomic_DNA"/>
</dbReference>
<dbReference type="AlphaFoldDB" id="A0A4Q9KLV9"/>
<accession>A0A4Q9KLV9</accession>
<evidence type="ECO:0000313" key="4">
    <source>
        <dbReference type="EMBL" id="TBT95394.1"/>
    </source>
</evidence>
<dbReference type="PANTHER" id="PTHR10302">
    <property type="entry name" value="SINGLE-STRANDED DNA-BINDING PROTEIN"/>
    <property type="match status" value="1"/>
</dbReference>
<keyword evidence="5" id="KW-1185">Reference proteome</keyword>
<evidence type="ECO:0000256" key="2">
    <source>
        <dbReference type="PROSITE-ProRule" id="PRU00252"/>
    </source>
</evidence>
<evidence type="ECO:0000313" key="5">
    <source>
        <dbReference type="Proteomes" id="UP000291933"/>
    </source>
</evidence>
<dbReference type="SUPFAM" id="SSF50249">
    <property type="entry name" value="Nucleic acid-binding proteins"/>
    <property type="match status" value="1"/>
</dbReference>
<dbReference type="InterPro" id="IPR011344">
    <property type="entry name" value="ssDNA-bd"/>
</dbReference>
<comment type="caution">
    <text evidence="4">The sequence shown here is derived from an EMBL/GenBank/DDBJ whole genome shotgun (WGS) entry which is preliminary data.</text>
</comment>
<dbReference type="RefSeq" id="WP_131171690.1">
    <property type="nucleotide sequence ID" value="NZ_FXTL01000019.1"/>
</dbReference>
<evidence type="ECO:0000256" key="1">
    <source>
        <dbReference type="ARBA" id="ARBA00023125"/>
    </source>
</evidence>
<dbReference type="InterPro" id="IPR000424">
    <property type="entry name" value="Primosome_PriB/ssb"/>
</dbReference>
<dbReference type="InterPro" id="IPR012340">
    <property type="entry name" value="NA-bd_OB-fold"/>
</dbReference>
<protein>
    <recommendedName>
        <fullName evidence="3">Single-stranded DNA-binding protein</fullName>
    </recommendedName>
</protein>
<gene>
    <name evidence="4" type="ORF">ET996_06200</name>
</gene>
<name>A0A4Q9KLV9_PROTD</name>
<dbReference type="Proteomes" id="UP000291933">
    <property type="component" value="Unassembled WGS sequence"/>
</dbReference>
<sequence>MDCNVTITGNVGSPVNFKSGETNGRKWQRAEFRVASTRRMRRADGSWGDAGTTWITVQAWGTLADGIRGSVDKGDPVLVAGRLRTDEWVDTNGEVQSRLMMVADAVGHDLSRGRTAFRRNAPIAVPEPTTEAGAEAVGMASSVSTPDNVVRVLETGEPTDELEELDDEYDYVAVG</sequence>
<evidence type="ECO:0000256" key="3">
    <source>
        <dbReference type="RuleBase" id="RU000524"/>
    </source>
</evidence>
<dbReference type="PROSITE" id="PS50935">
    <property type="entry name" value="SSB"/>
    <property type="match status" value="1"/>
</dbReference>